<sequence>MKATTTSPASGQRQRWRYVTLSAVAALLSAATAVLSAAVAQLTPWTDLCSDTATHPTATVHVVAPASAPSALWVLEEALRDANVNVRTATDDDDVAADAPFTKPPVLGTTTTSTDVVWEHRIAFPGVERPCHALARGQRYNHAPVWEWLVAKPRMGFLARELGWSFVPETIVLAEDLAPTDDVATITQPAFMWLAKDPHHRHVKLLEIPPSEHDWRTELSKGVVFQRRVVRPWLVDGRSCDVGVYVLVEGDNVHAFDDVLLRCAAVPYTSKLRQADGDDDDEGEKEMEEVVVHGVPEQRAVVIEEDYLDAAQLPSLSSVHAHTQSTRKALVKLLGADARQWTIGVTDAISTALSGARRAGSPVPAVPRAACGWHTILPVALQPRALPCGLNDHFFELLRFDFIFNRTLHPHLVEVNASPNLKPRNELQTKLLRRHMRGVVSRVILRRGGDVNDGWLSLEDWNLV</sequence>
<dbReference type="PANTHER" id="PTHR47113:SF1">
    <property type="entry name" value="LD09343P"/>
    <property type="match status" value="1"/>
</dbReference>
<dbReference type="EMBL" id="BNJQ01000003">
    <property type="protein sequence ID" value="GHP02394.1"/>
    <property type="molecule type" value="Genomic_DNA"/>
</dbReference>
<keyword evidence="2" id="KW-1185">Reference proteome</keyword>
<evidence type="ECO:0000313" key="1">
    <source>
        <dbReference type="EMBL" id="GHP02394.1"/>
    </source>
</evidence>
<dbReference type="PANTHER" id="PTHR47113">
    <property type="entry name" value="LD09343P"/>
    <property type="match status" value="1"/>
</dbReference>
<dbReference type="Proteomes" id="UP000660262">
    <property type="component" value="Unassembled WGS sequence"/>
</dbReference>
<reference evidence="1" key="1">
    <citation type="submission" date="2020-10" db="EMBL/GenBank/DDBJ databases">
        <title>Unveiling of a novel bifunctional photoreceptor, Dualchrome1, isolated from a cosmopolitan green alga.</title>
        <authorList>
            <person name="Suzuki S."/>
            <person name="Kawachi M."/>
        </authorList>
    </citation>
    <scope>NUCLEOTIDE SEQUENCE</scope>
    <source>
        <strain evidence="1">NIES 2893</strain>
    </source>
</reference>
<gene>
    <name evidence="1" type="ORF">PPROV_000115100</name>
</gene>
<dbReference type="OrthoDB" id="202825at2759"/>
<comment type="caution">
    <text evidence="1">The sequence shown here is derived from an EMBL/GenBank/DDBJ whole genome shotgun (WGS) entry which is preliminary data.</text>
</comment>
<dbReference type="AlphaFoldDB" id="A0A830H5S4"/>
<dbReference type="Gene3D" id="3.30.470.20">
    <property type="entry name" value="ATP-grasp fold, B domain"/>
    <property type="match status" value="1"/>
</dbReference>
<protein>
    <recommendedName>
        <fullName evidence="3">Tubulin--tyrosine ligase-like protein 9</fullName>
    </recommendedName>
</protein>
<dbReference type="InterPro" id="IPR004344">
    <property type="entry name" value="TTL/TTLL_fam"/>
</dbReference>
<dbReference type="InterPro" id="IPR053317">
    <property type="entry name" value="Tubulin_polyglutamylase"/>
</dbReference>
<organism evidence="1 2">
    <name type="scientific">Pycnococcus provasolii</name>
    <dbReference type="NCBI Taxonomy" id="41880"/>
    <lineage>
        <taxon>Eukaryota</taxon>
        <taxon>Viridiplantae</taxon>
        <taxon>Chlorophyta</taxon>
        <taxon>Pseudoscourfieldiophyceae</taxon>
        <taxon>Pseudoscourfieldiales</taxon>
        <taxon>Pycnococcaceae</taxon>
        <taxon>Pycnococcus</taxon>
    </lineage>
</organism>
<evidence type="ECO:0008006" key="3">
    <source>
        <dbReference type="Google" id="ProtNLM"/>
    </source>
</evidence>
<dbReference type="Pfam" id="PF03133">
    <property type="entry name" value="TTL"/>
    <property type="match status" value="2"/>
</dbReference>
<accession>A0A830H5S4</accession>
<proteinExistence type="predicted"/>
<name>A0A830H5S4_9CHLO</name>
<evidence type="ECO:0000313" key="2">
    <source>
        <dbReference type="Proteomes" id="UP000660262"/>
    </source>
</evidence>